<proteinExistence type="predicted"/>
<dbReference type="EMBL" id="FZOY01000005">
    <property type="protein sequence ID" value="SNT01333.1"/>
    <property type="molecule type" value="Genomic_DNA"/>
</dbReference>
<dbReference type="Pfam" id="PF13409">
    <property type="entry name" value="GST_N_2"/>
    <property type="match status" value="1"/>
</dbReference>
<dbReference type="CDD" id="cd03049">
    <property type="entry name" value="GST_N_3"/>
    <property type="match status" value="1"/>
</dbReference>
<dbReference type="InterPro" id="IPR036282">
    <property type="entry name" value="Glutathione-S-Trfase_C_sf"/>
</dbReference>
<dbReference type="PROSITE" id="PS50404">
    <property type="entry name" value="GST_NTER"/>
    <property type="match status" value="1"/>
</dbReference>
<dbReference type="InterPro" id="IPR004045">
    <property type="entry name" value="Glutathione_S-Trfase_N"/>
</dbReference>
<keyword evidence="2" id="KW-0808">Transferase</keyword>
<dbReference type="Proteomes" id="UP000198426">
    <property type="component" value="Unassembled WGS sequence"/>
</dbReference>
<organism evidence="2 3">
    <name type="scientific">Tropicimonas sediminicola</name>
    <dbReference type="NCBI Taxonomy" id="1031541"/>
    <lineage>
        <taxon>Bacteria</taxon>
        <taxon>Pseudomonadati</taxon>
        <taxon>Pseudomonadota</taxon>
        <taxon>Alphaproteobacteria</taxon>
        <taxon>Rhodobacterales</taxon>
        <taxon>Roseobacteraceae</taxon>
        <taxon>Tropicimonas</taxon>
    </lineage>
</organism>
<dbReference type="Gene3D" id="1.20.1050.10">
    <property type="match status" value="1"/>
</dbReference>
<dbReference type="RefSeq" id="WP_089233707.1">
    <property type="nucleotide sequence ID" value="NZ_FZOY01000005.1"/>
</dbReference>
<sequence length="201" mass="22422">MQLYHSPTSPFVRKVMVTLHETGQLDDVEIVPAAGTPIDKGSMPVSWNPLGKIPTLVRDEGPALFDSRVICRFLDTRGGARLYPEQRIWEVLTLEALADGITEAAVLMVYESRCRPEEKIHDFWVEGQWAKIARALDVLETRWTSHLAGPLDMGQIATACALGYLDFRHGGRDWRAGRDGLAKWEAAFAARPAMQATRPPL</sequence>
<dbReference type="OrthoDB" id="9795329at2"/>
<evidence type="ECO:0000313" key="2">
    <source>
        <dbReference type="EMBL" id="SNT01333.1"/>
    </source>
</evidence>
<dbReference type="SUPFAM" id="SSF47616">
    <property type="entry name" value="GST C-terminal domain-like"/>
    <property type="match status" value="1"/>
</dbReference>
<keyword evidence="3" id="KW-1185">Reference proteome</keyword>
<dbReference type="InterPro" id="IPR036249">
    <property type="entry name" value="Thioredoxin-like_sf"/>
</dbReference>
<gene>
    <name evidence="2" type="ORF">SAMN05421757_105122</name>
</gene>
<name>A0A239J7V5_9RHOB</name>
<accession>A0A239J7V5</accession>
<dbReference type="Pfam" id="PF13410">
    <property type="entry name" value="GST_C_2"/>
    <property type="match status" value="1"/>
</dbReference>
<dbReference type="Gene3D" id="3.40.30.10">
    <property type="entry name" value="Glutaredoxin"/>
    <property type="match status" value="1"/>
</dbReference>
<reference evidence="2 3" key="1">
    <citation type="submission" date="2017-06" db="EMBL/GenBank/DDBJ databases">
        <authorList>
            <person name="Kim H.J."/>
            <person name="Triplett B.A."/>
        </authorList>
    </citation>
    <scope>NUCLEOTIDE SEQUENCE [LARGE SCALE GENOMIC DNA]</scope>
    <source>
        <strain evidence="2 3">DSM 29339</strain>
    </source>
</reference>
<dbReference type="SUPFAM" id="SSF52833">
    <property type="entry name" value="Thioredoxin-like"/>
    <property type="match status" value="1"/>
</dbReference>
<evidence type="ECO:0000313" key="3">
    <source>
        <dbReference type="Proteomes" id="UP000198426"/>
    </source>
</evidence>
<protein>
    <submittedName>
        <fullName evidence="2">Glutathione S-transferase</fullName>
    </submittedName>
</protein>
<dbReference type="GO" id="GO:0016740">
    <property type="term" value="F:transferase activity"/>
    <property type="evidence" value="ECO:0007669"/>
    <property type="project" value="UniProtKB-KW"/>
</dbReference>
<dbReference type="CDD" id="cd03205">
    <property type="entry name" value="GST_C_6"/>
    <property type="match status" value="1"/>
</dbReference>
<evidence type="ECO:0000259" key="1">
    <source>
        <dbReference type="PROSITE" id="PS50404"/>
    </source>
</evidence>
<feature type="domain" description="GST N-terminal" evidence="1">
    <location>
        <begin position="1"/>
        <end position="82"/>
    </location>
</feature>
<dbReference type="AlphaFoldDB" id="A0A239J7V5"/>